<dbReference type="GO" id="GO:0006352">
    <property type="term" value="P:DNA-templated transcription initiation"/>
    <property type="evidence" value="ECO:0007669"/>
    <property type="project" value="InterPro"/>
</dbReference>
<dbReference type="EMBL" id="PIQF01000003">
    <property type="protein sequence ID" value="RUO75217.1"/>
    <property type="molecule type" value="Genomic_DNA"/>
</dbReference>
<dbReference type="InterPro" id="IPR039425">
    <property type="entry name" value="RNA_pol_sigma-70-like"/>
</dbReference>
<dbReference type="Gene3D" id="1.10.1740.10">
    <property type="match status" value="1"/>
</dbReference>
<comment type="similarity">
    <text evidence="1">Belongs to the sigma-70 factor family. ECF subfamily.</text>
</comment>
<dbReference type="InterPro" id="IPR007627">
    <property type="entry name" value="RNA_pol_sigma70_r2"/>
</dbReference>
<feature type="compositionally biased region" description="Basic and acidic residues" evidence="5">
    <location>
        <begin position="94"/>
        <end position="103"/>
    </location>
</feature>
<evidence type="ECO:0000256" key="3">
    <source>
        <dbReference type="ARBA" id="ARBA00023082"/>
    </source>
</evidence>
<comment type="caution">
    <text evidence="8">The sequence shown here is derived from an EMBL/GenBank/DDBJ whole genome shotgun (WGS) entry which is preliminary data.</text>
</comment>
<dbReference type="Pfam" id="PF08281">
    <property type="entry name" value="Sigma70_r4_2"/>
    <property type="match status" value="1"/>
</dbReference>
<feature type="domain" description="RNA polymerase sigma-70 region 2" evidence="6">
    <location>
        <begin position="24"/>
        <end position="90"/>
    </location>
</feature>
<dbReference type="InterPro" id="IPR013325">
    <property type="entry name" value="RNA_pol_sigma_r2"/>
</dbReference>
<keyword evidence="9" id="KW-1185">Reference proteome</keyword>
<dbReference type="CDD" id="cd06171">
    <property type="entry name" value="Sigma70_r4"/>
    <property type="match status" value="1"/>
</dbReference>
<feature type="region of interest" description="Disordered" evidence="5">
    <location>
        <begin position="94"/>
        <end position="120"/>
    </location>
</feature>
<evidence type="ECO:0000259" key="6">
    <source>
        <dbReference type="Pfam" id="PF04542"/>
    </source>
</evidence>
<keyword evidence="4" id="KW-0804">Transcription</keyword>
<organism evidence="8 9">
    <name type="scientific">Idiomarina seosinensis</name>
    <dbReference type="NCBI Taxonomy" id="281739"/>
    <lineage>
        <taxon>Bacteria</taxon>
        <taxon>Pseudomonadati</taxon>
        <taxon>Pseudomonadota</taxon>
        <taxon>Gammaproteobacteria</taxon>
        <taxon>Alteromonadales</taxon>
        <taxon>Idiomarinaceae</taxon>
        <taxon>Idiomarina</taxon>
    </lineage>
</organism>
<evidence type="ECO:0000256" key="2">
    <source>
        <dbReference type="ARBA" id="ARBA00023015"/>
    </source>
</evidence>
<dbReference type="Proteomes" id="UP000287908">
    <property type="component" value="Unassembled WGS sequence"/>
</dbReference>
<protein>
    <submittedName>
        <fullName evidence="8">RNA polymerase subunit sigma-70</fullName>
    </submittedName>
</protein>
<dbReference type="InterPro" id="IPR013249">
    <property type="entry name" value="RNA_pol_sigma70_r4_t2"/>
</dbReference>
<accession>A0A432ZB81</accession>
<dbReference type="Pfam" id="PF04542">
    <property type="entry name" value="Sigma70_r2"/>
    <property type="match status" value="1"/>
</dbReference>
<proteinExistence type="inferred from homology"/>
<evidence type="ECO:0000313" key="8">
    <source>
        <dbReference type="EMBL" id="RUO75217.1"/>
    </source>
</evidence>
<sequence>MFIKTDKKLVHQALNGNAKAWVSLVKRYEKLVYHYGIRMLPNADDALDLLQETFTSVFKSLPGWNPDNPFKPWLMTIAHRRCVEFYRRRKEQHSWTEEEHDQPANDSWSDPEQSYGQQQQQEQLLRAMQQLPIEQRTVIEAKFFRQLTTREIAEQQGDSENTIKSRLYSGMEKLKVYLEGDYEQQAS</sequence>
<name>A0A432ZB81_9GAMM</name>
<dbReference type="GO" id="GO:0003677">
    <property type="term" value="F:DNA binding"/>
    <property type="evidence" value="ECO:0007669"/>
    <property type="project" value="InterPro"/>
</dbReference>
<dbReference type="PANTHER" id="PTHR43133:SF51">
    <property type="entry name" value="RNA POLYMERASE SIGMA FACTOR"/>
    <property type="match status" value="1"/>
</dbReference>
<gene>
    <name evidence="8" type="ORF">CWI81_09550</name>
</gene>
<evidence type="ECO:0000256" key="5">
    <source>
        <dbReference type="SAM" id="MobiDB-lite"/>
    </source>
</evidence>
<feature type="domain" description="RNA polymerase sigma factor 70 region 4 type 2" evidence="7">
    <location>
        <begin position="122"/>
        <end position="174"/>
    </location>
</feature>
<dbReference type="InterPro" id="IPR036388">
    <property type="entry name" value="WH-like_DNA-bd_sf"/>
</dbReference>
<dbReference type="InterPro" id="IPR013324">
    <property type="entry name" value="RNA_pol_sigma_r3/r4-like"/>
</dbReference>
<dbReference type="SUPFAM" id="SSF88659">
    <property type="entry name" value="Sigma3 and sigma4 domains of RNA polymerase sigma factors"/>
    <property type="match status" value="1"/>
</dbReference>
<dbReference type="SUPFAM" id="SSF88946">
    <property type="entry name" value="Sigma2 domain of RNA polymerase sigma factors"/>
    <property type="match status" value="1"/>
</dbReference>
<keyword evidence="3" id="KW-0731">Sigma factor</keyword>
<evidence type="ECO:0000259" key="7">
    <source>
        <dbReference type="Pfam" id="PF08281"/>
    </source>
</evidence>
<dbReference type="NCBIfam" id="TIGR02937">
    <property type="entry name" value="sigma70-ECF"/>
    <property type="match status" value="1"/>
</dbReference>
<dbReference type="InterPro" id="IPR014284">
    <property type="entry name" value="RNA_pol_sigma-70_dom"/>
</dbReference>
<dbReference type="AlphaFoldDB" id="A0A432ZB81"/>
<evidence type="ECO:0000313" key="9">
    <source>
        <dbReference type="Proteomes" id="UP000287908"/>
    </source>
</evidence>
<dbReference type="OrthoDB" id="9784272at2"/>
<dbReference type="Gene3D" id="1.10.10.10">
    <property type="entry name" value="Winged helix-like DNA-binding domain superfamily/Winged helix DNA-binding domain"/>
    <property type="match status" value="1"/>
</dbReference>
<dbReference type="PANTHER" id="PTHR43133">
    <property type="entry name" value="RNA POLYMERASE ECF-TYPE SIGMA FACTO"/>
    <property type="match status" value="1"/>
</dbReference>
<reference evidence="8 9" key="1">
    <citation type="journal article" date="2011" name="Front. Microbiol.">
        <title>Genomic signatures of strain selection and enhancement in Bacillus atrophaeus var. globigii, a historical biowarfare simulant.</title>
        <authorList>
            <person name="Gibbons H.S."/>
            <person name="Broomall S.M."/>
            <person name="McNew L.A."/>
            <person name="Daligault H."/>
            <person name="Chapman C."/>
            <person name="Bruce D."/>
            <person name="Karavis M."/>
            <person name="Krepps M."/>
            <person name="McGregor P.A."/>
            <person name="Hong C."/>
            <person name="Park K.H."/>
            <person name="Akmal A."/>
            <person name="Feldman A."/>
            <person name="Lin J.S."/>
            <person name="Chang W.E."/>
            <person name="Higgs B.W."/>
            <person name="Demirev P."/>
            <person name="Lindquist J."/>
            <person name="Liem A."/>
            <person name="Fochler E."/>
            <person name="Read T.D."/>
            <person name="Tapia R."/>
            <person name="Johnson S."/>
            <person name="Bishop-Lilly K.A."/>
            <person name="Detter C."/>
            <person name="Han C."/>
            <person name="Sozhamannan S."/>
            <person name="Rosenzweig C.N."/>
            <person name="Skowronski E.W."/>
        </authorList>
    </citation>
    <scope>NUCLEOTIDE SEQUENCE [LARGE SCALE GENOMIC DNA]</scope>
    <source>
        <strain evidence="8 9">CL-SP19</strain>
    </source>
</reference>
<evidence type="ECO:0000256" key="4">
    <source>
        <dbReference type="ARBA" id="ARBA00023163"/>
    </source>
</evidence>
<keyword evidence="2" id="KW-0805">Transcription regulation</keyword>
<evidence type="ECO:0000256" key="1">
    <source>
        <dbReference type="ARBA" id="ARBA00010641"/>
    </source>
</evidence>
<dbReference type="RefSeq" id="WP_126785091.1">
    <property type="nucleotide sequence ID" value="NZ_PIQF01000003.1"/>
</dbReference>
<dbReference type="GO" id="GO:0016987">
    <property type="term" value="F:sigma factor activity"/>
    <property type="evidence" value="ECO:0007669"/>
    <property type="project" value="UniProtKB-KW"/>
</dbReference>